<dbReference type="SUPFAM" id="SSF53756">
    <property type="entry name" value="UDP-Glycosyltransferase/glycogen phosphorylase"/>
    <property type="match status" value="1"/>
</dbReference>
<reference evidence="2" key="2">
    <citation type="journal article" date="2014" name="ISME J.">
        <title>Microbial stratification in low pH oxic and suboxic macroscopic growths along an acid mine drainage.</title>
        <authorList>
            <person name="Mendez-Garcia C."/>
            <person name="Mesa V."/>
            <person name="Sprenger R.R."/>
            <person name="Richter M."/>
            <person name="Diez M.S."/>
            <person name="Solano J."/>
            <person name="Bargiela R."/>
            <person name="Golyshina O.V."/>
            <person name="Manteca A."/>
            <person name="Ramos J.L."/>
            <person name="Gallego J.R."/>
            <person name="Llorente I."/>
            <person name="Martins Dos Santos V.A."/>
            <person name="Jensen O.N."/>
            <person name="Pelaez A.I."/>
            <person name="Sanchez J."/>
            <person name="Ferrer M."/>
        </authorList>
    </citation>
    <scope>NUCLEOTIDE SEQUENCE</scope>
</reference>
<dbReference type="AlphaFoldDB" id="T1CA95"/>
<feature type="non-terminal residue" evidence="2">
    <location>
        <position position="158"/>
    </location>
</feature>
<feature type="domain" description="Glycosyl transferase family 1" evidence="1">
    <location>
        <begin position="81"/>
        <end position="158"/>
    </location>
</feature>
<keyword evidence="2" id="KW-0328">Glycosyltransferase</keyword>
<dbReference type="EC" id="2.4.-.-" evidence="2"/>
<protein>
    <submittedName>
        <fullName evidence="2">Glycosyl transferase, group 1</fullName>
        <ecNumber evidence="2">2.4.-.-</ecNumber>
    </submittedName>
</protein>
<keyword evidence="2" id="KW-0808">Transferase</keyword>
<dbReference type="PANTHER" id="PTHR45947">
    <property type="entry name" value="SULFOQUINOVOSYL TRANSFERASE SQD2"/>
    <property type="match status" value="1"/>
</dbReference>
<dbReference type="Gene3D" id="3.40.50.2000">
    <property type="entry name" value="Glycogen Phosphorylase B"/>
    <property type="match status" value="2"/>
</dbReference>
<sequence length="158" mass="18356">MCIARLLRKRTLLHYHSGEAHDHLSRWGMRVHPWLRLAHEIIVPSEYLRQIFGRHGYQARVVRNVIALECFRYRERAPLRPRLLCTRNLEPHYGVDVVIRAFGMVHARFPGATLVIAGYGSEDARLRKLAESVAPRSIRFLGRVEPARVPEVYDQADI</sequence>
<evidence type="ECO:0000259" key="1">
    <source>
        <dbReference type="Pfam" id="PF00534"/>
    </source>
</evidence>
<dbReference type="Pfam" id="PF00534">
    <property type="entry name" value="Glycos_transf_1"/>
    <property type="match status" value="1"/>
</dbReference>
<comment type="caution">
    <text evidence="2">The sequence shown here is derived from an EMBL/GenBank/DDBJ whole genome shotgun (WGS) entry which is preliminary data.</text>
</comment>
<gene>
    <name evidence="2" type="ORF">B1B_07232</name>
</gene>
<organism evidence="2">
    <name type="scientific">mine drainage metagenome</name>
    <dbReference type="NCBI Taxonomy" id="410659"/>
    <lineage>
        <taxon>unclassified sequences</taxon>
        <taxon>metagenomes</taxon>
        <taxon>ecological metagenomes</taxon>
    </lineage>
</organism>
<dbReference type="PANTHER" id="PTHR45947:SF3">
    <property type="entry name" value="SULFOQUINOVOSYL TRANSFERASE SQD2"/>
    <property type="match status" value="1"/>
</dbReference>
<dbReference type="GO" id="GO:0016757">
    <property type="term" value="F:glycosyltransferase activity"/>
    <property type="evidence" value="ECO:0007669"/>
    <property type="project" value="UniProtKB-KW"/>
</dbReference>
<reference evidence="2" key="1">
    <citation type="submission" date="2013-08" db="EMBL/GenBank/DDBJ databases">
        <authorList>
            <person name="Mendez C."/>
            <person name="Richter M."/>
            <person name="Ferrer M."/>
            <person name="Sanchez J."/>
        </authorList>
    </citation>
    <scope>NUCLEOTIDE SEQUENCE</scope>
</reference>
<evidence type="ECO:0000313" key="2">
    <source>
        <dbReference type="EMBL" id="EQD62479.1"/>
    </source>
</evidence>
<dbReference type="EMBL" id="AUZY01004605">
    <property type="protein sequence ID" value="EQD62479.1"/>
    <property type="molecule type" value="Genomic_DNA"/>
</dbReference>
<dbReference type="InterPro" id="IPR001296">
    <property type="entry name" value="Glyco_trans_1"/>
</dbReference>
<accession>T1CA95</accession>
<dbReference type="InterPro" id="IPR050194">
    <property type="entry name" value="Glycosyltransferase_grp1"/>
</dbReference>
<name>T1CA95_9ZZZZ</name>
<proteinExistence type="predicted"/>